<gene>
    <name evidence="4" type="ORF">DAEQUDRAFT_724589</name>
</gene>
<keyword evidence="1" id="KW-0539">Nucleus</keyword>
<dbReference type="GO" id="GO:0003677">
    <property type="term" value="F:DNA binding"/>
    <property type="evidence" value="ECO:0007669"/>
    <property type="project" value="UniProtKB-UniRule"/>
</dbReference>
<feature type="compositionally biased region" description="Basic residues" evidence="2">
    <location>
        <begin position="54"/>
        <end position="74"/>
    </location>
</feature>
<dbReference type="InterPro" id="IPR036910">
    <property type="entry name" value="HMG_box_dom_sf"/>
</dbReference>
<reference evidence="4 5" key="1">
    <citation type="journal article" date="2016" name="Mol. Biol. Evol.">
        <title>Comparative Genomics of Early-Diverging Mushroom-Forming Fungi Provides Insights into the Origins of Lignocellulose Decay Capabilities.</title>
        <authorList>
            <person name="Nagy L.G."/>
            <person name="Riley R."/>
            <person name="Tritt A."/>
            <person name="Adam C."/>
            <person name="Daum C."/>
            <person name="Floudas D."/>
            <person name="Sun H."/>
            <person name="Yadav J.S."/>
            <person name="Pangilinan J."/>
            <person name="Larsson K.H."/>
            <person name="Matsuura K."/>
            <person name="Barry K."/>
            <person name="Labutti K."/>
            <person name="Kuo R."/>
            <person name="Ohm R.A."/>
            <person name="Bhattacharya S.S."/>
            <person name="Shirouzu T."/>
            <person name="Yoshinaga Y."/>
            <person name="Martin F.M."/>
            <person name="Grigoriev I.V."/>
            <person name="Hibbett D.S."/>
        </authorList>
    </citation>
    <scope>NUCLEOTIDE SEQUENCE [LARGE SCALE GENOMIC DNA]</scope>
    <source>
        <strain evidence="4 5">L-15889</strain>
    </source>
</reference>
<dbReference type="InterPro" id="IPR009071">
    <property type="entry name" value="HMG_box_dom"/>
</dbReference>
<evidence type="ECO:0000259" key="3">
    <source>
        <dbReference type="PROSITE" id="PS50118"/>
    </source>
</evidence>
<proteinExistence type="predicted"/>
<dbReference type="CDD" id="cd00084">
    <property type="entry name" value="HMG-box_SF"/>
    <property type="match status" value="1"/>
</dbReference>
<organism evidence="4 5">
    <name type="scientific">Daedalea quercina L-15889</name>
    <dbReference type="NCBI Taxonomy" id="1314783"/>
    <lineage>
        <taxon>Eukaryota</taxon>
        <taxon>Fungi</taxon>
        <taxon>Dikarya</taxon>
        <taxon>Basidiomycota</taxon>
        <taxon>Agaricomycotina</taxon>
        <taxon>Agaricomycetes</taxon>
        <taxon>Polyporales</taxon>
        <taxon>Fomitopsis</taxon>
    </lineage>
</organism>
<dbReference type="EMBL" id="KV429047">
    <property type="protein sequence ID" value="KZT71203.1"/>
    <property type="molecule type" value="Genomic_DNA"/>
</dbReference>
<name>A0A165RVF6_9APHY</name>
<dbReference type="GO" id="GO:0005634">
    <property type="term" value="C:nucleus"/>
    <property type="evidence" value="ECO:0007669"/>
    <property type="project" value="UniProtKB-UniRule"/>
</dbReference>
<dbReference type="SUPFAM" id="SSF47095">
    <property type="entry name" value="HMG-box"/>
    <property type="match status" value="2"/>
</dbReference>
<dbReference type="Proteomes" id="UP000076727">
    <property type="component" value="Unassembled WGS sequence"/>
</dbReference>
<dbReference type="PANTHER" id="PTHR47658">
    <property type="entry name" value="HIGH MOBILITY GROUP B PROTEIN 12-RELATED"/>
    <property type="match status" value="1"/>
</dbReference>
<evidence type="ECO:0000256" key="1">
    <source>
        <dbReference type="PROSITE-ProRule" id="PRU00267"/>
    </source>
</evidence>
<dbReference type="PANTHER" id="PTHR47658:SF1">
    <property type="entry name" value="MEIOSIS INITIATOR PROTEIN"/>
    <property type="match status" value="1"/>
</dbReference>
<protein>
    <recommendedName>
        <fullName evidence="3">HMG box domain-containing protein</fullName>
    </recommendedName>
</protein>
<accession>A0A165RVF6</accession>
<dbReference type="OrthoDB" id="1919336at2759"/>
<evidence type="ECO:0000256" key="2">
    <source>
        <dbReference type="SAM" id="MobiDB-lite"/>
    </source>
</evidence>
<evidence type="ECO:0000313" key="4">
    <source>
        <dbReference type="EMBL" id="KZT71203.1"/>
    </source>
</evidence>
<evidence type="ECO:0000313" key="5">
    <source>
        <dbReference type="Proteomes" id="UP000076727"/>
    </source>
</evidence>
<feature type="region of interest" description="Disordered" evidence="2">
    <location>
        <begin position="46"/>
        <end position="74"/>
    </location>
</feature>
<sequence>MLPQLAQRVALRTIHATFTRCAAFAPSIFVTRLRVPTRTFLSSSLPRLAPASRKSTKKGRKAVGAKPKKTAKATKKVVKAKSRSKKPQKLRRVLKEDLPPKHPPVACILHFQDYVKSHPVSSLEDARLRLKEAYGVWASMDAAAHQPWIDRSKALLAEYPRRLAEWYRKTDEETVKAVEKRFKARGRILTKDPDRERRPAPAFLRFWSDYRKTLSVSGREVLTYTTEAAAKWRSLSDEEKAPYFDSYRQALAAYHAKRGKAPKTASD</sequence>
<dbReference type="STRING" id="1314783.A0A165RVF6"/>
<keyword evidence="5" id="KW-1185">Reference proteome</keyword>
<dbReference type="PROSITE" id="PS50118">
    <property type="entry name" value="HMG_BOX_2"/>
    <property type="match status" value="1"/>
</dbReference>
<dbReference type="Gene3D" id="1.10.30.10">
    <property type="entry name" value="High mobility group box domain"/>
    <property type="match status" value="2"/>
</dbReference>
<feature type="DNA-binding region" description="HMG box" evidence="1">
    <location>
        <begin position="196"/>
        <end position="262"/>
    </location>
</feature>
<keyword evidence="1" id="KW-0238">DNA-binding</keyword>
<dbReference type="AlphaFoldDB" id="A0A165RVF6"/>
<feature type="domain" description="HMG box" evidence="3">
    <location>
        <begin position="196"/>
        <end position="262"/>
    </location>
</feature>